<evidence type="ECO:0000256" key="1">
    <source>
        <dbReference type="SAM" id="Phobius"/>
    </source>
</evidence>
<feature type="transmembrane region" description="Helical" evidence="1">
    <location>
        <begin position="7"/>
        <end position="29"/>
    </location>
</feature>
<keyword evidence="1" id="KW-0812">Transmembrane</keyword>
<proteinExistence type="predicted"/>
<dbReference type="AlphaFoldDB" id="A0A286JZ87"/>
<accession>A0A286JZ87</accession>
<keyword evidence="1" id="KW-0472">Membrane</keyword>
<evidence type="ECO:0000313" key="2">
    <source>
        <dbReference type="EMBL" id="AMQ12972.1"/>
    </source>
</evidence>
<dbReference type="EMBL" id="KU639967">
    <property type="protein sequence ID" value="AMQ12972.1"/>
    <property type="molecule type" value="Genomic_DNA"/>
</dbReference>
<name>A0A286JZ87_9ANNE</name>
<keyword evidence="1" id="KW-1133">Transmembrane helix</keyword>
<gene>
    <name evidence="2" type="primary">ATP8</name>
</gene>
<organism evidence="2">
    <name type="scientific">Mesenchytraeus hydrius</name>
    <dbReference type="NCBI Taxonomy" id="1797137"/>
    <lineage>
        <taxon>Eukaryota</taxon>
        <taxon>Metazoa</taxon>
        <taxon>Spiralia</taxon>
        <taxon>Lophotrochozoa</taxon>
        <taxon>Annelida</taxon>
        <taxon>Clitellata</taxon>
        <taxon>Oligochaeta</taxon>
        <taxon>Enchytraeida</taxon>
        <taxon>Enchytraeidae</taxon>
        <taxon>Mesenchytraeus</taxon>
    </lineage>
</organism>
<sequence length="52" mass="6094">MPHLSPMNWLMAIISFWFIISLIMSSNWWSQPSSFSCPKLSAMNISSNSWNW</sequence>
<keyword evidence="2" id="KW-0496">Mitochondrion</keyword>
<geneLocation type="mitochondrion" evidence="2"/>
<protein>
    <submittedName>
        <fullName evidence="2">ATP synthase subunit 8</fullName>
    </submittedName>
</protein>
<reference evidence="2" key="1">
    <citation type="journal article" date="2017" name="Proc. R. Soc. B">
        <title>Punctuated invasion of water, ice, snow and terrestrial ecozones by segmented worms (Oligochaeta: Enchytraeidae: Mesenchytraeus).</title>
        <authorList>
            <person name="Lang S.A."/>
            <person name="Saglam N."/>
            <person name="Kawash J."/>
            <person name="Shain D.H."/>
        </authorList>
    </citation>
    <scope>NUCLEOTIDE SEQUENCE</scope>
</reference>